<dbReference type="KEGG" id="sman:C12CBH8_00240"/>
<dbReference type="InterPro" id="IPR033704">
    <property type="entry name" value="dUTPase_trimeric"/>
</dbReference>
<dbReference type="NCBIfam" id="TIGR00576">
    <property type="entry name" value="dut"/>
    <property type="match status" value="1"/>
</dbReference>
<dbReference type="PANTHER" id="PTHR11241:SF0">
    <property type="entry name" value="DEOXYURIDINE 5'-TRIPHOSPHATE NUCLEOTIDOHYDROLASE"/>
    <property type="match status" value="1"/>
</dbReference>
<evidence type="ECO:0000256" key="4">
    <source>
        <dbReference type="ARBA" id="ARBA00047686"/>
    </source>
</evidence>
<reference evidence="8" key="1">
    <citation type="submission" date="2020-07" db="EMBL/GenBank/DDBJ databases">
        <title>Complete genome sequencing of Clostridia bacterium strain 12CBH8.</title>
        <authorList>
            <person name="Sakamoto M."/>
            <person name="Murakami T."/>
            <person name="Mori H."/>
        </authorList>
    </citation>
    <scope>NUCLEOTIDE SEQUENCE [LARGE SCALE GENOMIC DNA]</scope>
    <source>
        <strain evidence="8">12CBH8</strain>
    </source>
</reference>
<comment type="similarity">
    <text evidence="1 5">Belongs to the dUTPase family.</text>
</comment>
<dbReference type="InterPro" id="IPR036157">
    <property type="entry name" value="dUTPase-like_sf"/>
</dbReference>
<dbReference type="AlphaFoldDB" id="A0A7I8D0C5"/>
<keyword evidence="8" id="KW-1185">Reference proteome</keyword>
<protein>
    <recommendedName>
        <fullName evidence="5">Deoxyuridine 5'-triphosphate nucleotidohydrolase</fullName>
        <shortName evidence="5">dUTPase</shortName>
        <ecNumber evidence="5">3.6.1.23</ecNumber>
    </recommendedName>
    <alternativeName>
        <fullName evidence="5">dUTP pyrophosphatase</fullName>
    </alternativeName>
</protein>
<comment type="function">
    <text evidence="5">This enzyme is involved in nucleotide metabolism: it produces dUMP, the immediate precursor of thymidine nucleotides and it decreases the intracellular concentration of dUTP so that uracil cannot be incorporated into DNA.</text>
</comment>
<evidence type="ECO:0000256" key="1">
    <source>
        <dbReference type="ARBA" id="ARBA00006581"/>
    </source>
</evidence>
<keyword evidence="3 5" id="KW-0546">Nucleotide metabolism</keyword>
<comment type="catalytic activity">
    <reaction evidence="4 5">
        <text>dUTP + H2O = dUMP + diphosphate + H(+)</text>
        <dbReference type="Rhea" id="RHEA:10248"/>
        <dbReference type="ChEBI" id="CHEBI:15377"/>
        <dbReference type="ChEBI" id="CHEBI:15378"/>
        <dbReference type="ChEBI" id="CHEBI:33019"/>
        <dbReference type="ChEBI" id="CHEBI:61555"/>
        <dbReference type="ChEBI" id="CHEBI:246422"/>
        <dbReference type="EC" id="3.6.1.23"/>
    </reaction>
</comment>
<evidence type="ECO:0000256" key="5">
    <source>
        <dbReference type="HAMAP-Rule" id="MF_00116"/>
    </source>
</evidence>
<organism evidence="7 8">
    <name type="scientific">Solibaculum mannosilyticum</name>
    <dbReference type="NCBI Taxonomy" id="2780922"/>
    <lineage>
        <taxon>Bacteria</taxon>
        <taxon>Bacillati</taxon>
        <taxon>Bacillota</taxon>
        <taxon>Clostridia</taxon>
        <taxon>Eubacteriales</taxon>
        <taxon>Oscillospiraceae</taxon>
        <taxon>Solibaculum</taxon>
    </lineage>
</organism>
<dbReference type="HAMAP" id="MF_00116">
    <property type="entry name" value="dUTPase_bact"/>
    <property type="match status" value="1"/>
</dbReference>
<feature type="domain" description="dUTPase-like" evidence="6">
    <location>
        <begin position="12"/>
        <end position="145"/>
    </location>
</feature>
<dbReference type="RefSeq" id="WP_215533307.1">
    <property type="nucleotide sequence ID" value="NZ_AP023321.1"/>
</dbReference>
<dbReference type="Pfam" id="PF00692">
    <property type="entry name" value="dUTPase"/>
    <property type="match status" value="1"/>
</dbReference>
<accession>A0A7I8D0C5</accession>
<feature type="binding site" evidence="5">
    <location>
        <begin position="83"/>
        <end position="85"/>
    </location>
    <ligand>
        <name>substrate</name>
    </ligand>
</feature>
<dbReference type="PANTHER" id="PTHR11241">
    <property type="entry name" value="DEOXYURIDINE 5'-TRIPHOSPHATE NUCLEOTIDOHYDROLASE"/>
    <property type="match status" value="1"/>
</dbReference>
<dbReference type="EC" id="3.6.1.23" evidence="5"/>
<dbReference type="GO" id="GO:0046081">
    <property type="term" value="P:dUTP catabolic process"/>
    <property type="evidence" value="ECO:0007669"/>
    <property type="project" value="InterPro"/>
</dbReference>
<sequence length="146" mass="15299">MKALKIKRVSDKAILPRRATEGSAGMDLSACLEEPVTIAPGERVRIPTGIAIGLPSKETVGLVYARSGMAVRDGIALTNGVGVIDSDYTGEIQVGLINLSKEPYTINPGQRIAQLVVAPVLLPAIEEVEDLTETQRGSGGFGSTGR</sequence>
<feature type="binding site" evidence="5">
    <location>
        <begin position="66"/>
        <end position="68"/>
    </location>
    <ligand>
        <name>substrate</name>
    </ligand>
</feature>
<dbReference type="GO" id="GO:0006226">
    <property type="term" value="P:dUMP biosynthetic process"/>
    <property type="evidence" value="ECO:0007669"/>
    <property type="project" value="UniProtKB-UniRule"/>
</dbReference>
<proteinExistence type="inferred from homology"/>
<dbReference type="EMBL" id="AP023321">
    <property type="protein sequence ID" value="BCI59385.1"/>
    <property type="molecule type" value="Genomic_DNA"/>
</dbReference>
<keyword evidence="5" id="KW-0460">Magnesium</keyword>
<dbReference type="Gene3D" id="2.70.40.10">
    <property type="match status" value="1"/>
</dbReference>
<dbReference type="SUPFAM" id="SSF51283">
    <property type="entry name" value="dUTPase-like"/>
    <property type="match status" value="1"/>
</dbReference>
<dbReference type="NCBIfam" id="NF001862">
    <property type="entry name" value="PRK00601.1"/>
    <property type="match status" value="1"/>
</dbReference>
<name>A0A7I8D0C5_9FIRM</name>
<dbReference type="GO" id="GO:0004170">
    <property type="term" value="F:dUTP diphosphatase activity"/>
    <property type="evidence" value="ECO:0007669"/>
    <property type="project" value="UniProtKB-UniRule"/>
</dbReference>
<dbReference type="CDD" id="cd07557">
    <property type="entry name" value="trimeric_dUTPase"/>
    <property type="match status" value="1"/>
</dbReference>
<comment type="caution">
    <text evidence="5">Lacks conserved residue(s) required for the propagation of feature annotation.</text>
</comment>
<evidence type="ECO:0000256" key="3">
    <source>
        <dbReference type="ARBA" id="ARBA00023080"/>
    </source>
</evidence>
<keyword evidence="2 5" id="KW-0378">Hydrolase</keyword>
<gene>
    <name evidence="5" type="primary">dut</name>
    <name evidence="7" type="ORF">C12CBH8_00240</name>
</gene>
<evidence type="ECO:0000256" key="2">
    <source>
        <dbReference type="ARBA" id="ARBA00022801"/>
    </source>
</evidence>
<comment type="pathway">
    <text evidence="5">Pyrimidine metabolism; dUMP biosynthesis; dUMP from dCTP (dUTP route): step 2/2.</text>
</comment>
<evidence type="ECO:0000259" key="6">
    <source>
        <dbReference type="Pfam" id="PF00692"/>
    </source>
</evidence>
<dbReference type="GO" id="GO:0000287">
    <property type="term" value="F:magnesium ion binding"/>
    <property type="evidence" value="ECO:0007669"/>
    <property type="project" value="UniProtKB-UniRule"/>
</dbReference>
<evidence type="ECO:0000313" key="8">
    <source>
        <dbReference type="Proteomes" id="UP000593890"/>
    </source>
</evidence>
<dbReference type="UniPathway" id="UPA00610">
    <property type="reaction ID" value="UER00666"/>
</dbReference>
<dbReference type="InterPro" id="IPR008181">
    <property type="entry name" value="dUTPase"/>
</dbReference>
<feature type="binding site" evidence="5">
    <location>
        <position position="79"/>
    </location>
    <ligand>
        <name>substrate</name>
    </ligand>
</feature>
<evidence type="ECO:0000313" key="7">
    <source>
        <dbReference type="EMBL" id="BCI59385.1"/>
    </source>
</evidence>
<keyword evidence="5" id="KW-0479">Metal-binding</keyword>
<dbReference type="Proteomes" id="UP000593890">
    <property type="component" value="Chromosome"/>
</dbReference>
<comment type="cofactor">
    <cofactor evidence="5">
        <name>Mg(2+)</name>
        <dbReference type="ChEBI" id="CHEBI:18420"/>
    </cofactor>
</comment>
<dbReference type="InterPro" id="IPR029054">
    <property type="entry name" value="dUTPase-like"/>
</dbReference>